<evidence type="ECO:0000259" key="7">
    <source>
        <dbReference type="PROSITE" id="PS50850"/>
    </source>
</evidence>
<dbReference type="PANTHER" id="PTHR23531">
    <property type="entry name" value="QUINOLENE RESISTANCE PROTEIN NORA"/>
    <property type="match status" value="1"/>
</dbReference>
<evidence type="ECO:0000256" key="2">
    <source>
        <dbReference type="ARBA" id="ARBA00022448"/>
    </source>
</evidence>
<dbReference type="PROSITE" id="PS00217">
    <property type="entry name" value="SUGAR_TRANSPORT_2"/>
    <property type="match status" value="1"/>
</dbReference>
<feature type="transmembrane region" description="Helical" evidence="6">
    <location>
        <begin position="47"/>
        <end position="67"/>
    </location>
</feature>
<dbReference type="Proteomes" id="UP001316087">
    <property type="component" value="Unassembled WGS sequence"/>
</dbReference>
<evidence type="ECO:0000313" key="8">
    <source>
        <dbReference type="EMBL" id="MCH7321900.1"/>
    </source>
</evidence>
<feature type="transmembrane region" description="Helical" evidence="6">
    <location>
        <begin position="211"/>
        <end position="237"/>
    </location>
</feature>
<dbReference type="PROSITE" id="PS50850">
    <property type="entry name" value="MFS"/>
    <property type="match status" value="1"/>
</dbReference>
<evidence type="ECO:0000256" key="5">
    <source>
        <dbReference type="ARBA" id="ARBA00023136"/>
    </source>
</evidence>
<feature type="transmembrane region" description="Helical" evidence="6">
    <location>
        <begin position="276"/>
        <end position="295"/>
    </location>
</feature>
<feature type="transmembrane region" description="Helical" evidence="6">
    <location>
        <begin position="360"/>
        <end position="384"/>
    </location>
</feature>
<feature type="transmembrane region" description="Helical" evidence="6">
    <location>
        <begin position="165"/>
        <end position="190"/>
    </location>
</feature>
<dbReference type="InterPro" id="IPR005829">
    <property type="entry name" value="Sugar_transporter_CS"/>
</dbReference>
<feature type="transmembrane region" description="Helical" evidence="6">
    <location>
        <begin position="79"/>
        <end position="96"/>
    </location>
</feature>
<dbReference type="Pfam" id="PF07690">
    <property type="entry name" value="MFS_1"/>
    <property type="match status" value="1"/>
</dbReference>
<feature type="transmembrane region" description="Helical" evidence="6">
    <location>
        <begin position="301"/>
        <end position="322"/>
    </location>
</feature>
<gene>
    <name evidence="8" type="ORF">LZ480_08340</name>
</gene>
<dbReference type="InterPro" id="IPR020846">
    <property type="entry name" value="MFS_dom"/>
</dbReference>
<dbReference type="SUPFAM" id="SSF103473">
    <property type="entry name" value="MFS general substrate transporter"/>
    <property type="match status" value="1"/>
</dbReference>
<feature type="transmembrane region" description="Helical" evidence="6">
    <location>
        <begin position="334"/>
        <end position="354"/>
    </location>
</feature>
<keyword evidence="2" id="KW-0813">Transport</keyword>
<proteinExistence type="predicted"/>
<evidence type="ECO:0000313" key="9">
    <source>
        <dbReference type="Proteomes" id="UP001316087"/>
    </source>
</evidence>
<keyword evidence="9" id="KW-1185">Reference proteome</keyword>
<name>A0ABS9UCP0_9BACL</name>
<dbReference type="InterPro" id="IPR011701">
    <property type="entry name" value="MFS"/>
</dbReference>
<dbReference type="PANTHER" id="PTHR23531:SF1">
    <property type="entry name" value="QUINOLENE RESISTANCE PROTEIN NORA"/>
    <property type="match status" value="1"/>
</dbReference>
<dbReference type="InterPro" id="IPR052714">
    <property type="entry name" value="MFS_Exporter"/>
</dbReference>
<organism evidence="8 9">
    <name type="scientific">Solibacillus palustris</name>
    <dbReference type="NCBI Taxonomy" id="2908203"/>
    <lineage>
        <taxon>Bacteria</taxon>
        <taxon>Bacillati</taxon>
        <taxon>Bacillota</taxon>
        <taxon>Bacilli</taxon>
        <taxon>Bacillales</taxon>
        <taxon>Caryophanaceae</taxon>
        <taxon>Solibacillus</taxon>
    </lineage>
</organism>
<feature type="transmembrane region" description="Helical" evidence="6">
    <location>
        <begin position="243"/>
        <end position="264"/>
    </location>
</feature>
<protein>
    <submittedName>
        <fullName evidence="8">MFS transporter</fullName>
    </submittedName>
</protein>
<reference evidence="8 9" key="1">
    <citation type="submission" date="2022-03" db="EMBL/GenBank/DDBJ databases">
        <authorList>
            <person name="Jo J.-H."/>
            <person name="Im W.-T."/>
        </authorList>
    </citation>
    <scope>NUCLEOTIDE SEQUENCE [LARGE SCALE GENOMIC DNA]</scope>
    <source>
        <strain evidence="8 9">MA9</strain>
    </source>
</reference>
<dbReference type="CDD" id="cd17489">
    <property type="entry name" value="MFS_YfcJ_like"/>
    <property type="match status" value="1"/>
</dbReference>
<dbReference type="InterPro" id="IPR036259">
    <property type="entry name" value="MFS_trans_sf"/>
</dbReference>
<feature type="transmembrane region" description="Helical" evidence="6">
    <location>
        <begin position="138"/>
        <end position="159"/>
    </location>
</feature>
<dbReference type="EMBL" id="JAKZFC010000002">
    <property type="protein sequence ID" value="MCH7321900.1"/>
    <property type="molecule type" value="Genomic_DNA"/>
</dbReference>
<comment type="caution">
    <text evidence="8">The sequence shown here is derived from an EMBL/GenBank/DDBJ whole genome shotgun (WGS) entry which is preliminary data.</text>
</comment>
<evidence type="ECO:0000256" key="1">
    <source>
        <dbReference type="ARBA" id="ARBA00004651"/>
    </source>
</evidence>
<accession>A0ABS9UCP0</accession>
<feature type="domain" description="Major facilitator superfamily (MFS) profile" evidence="7">
    <location>
        <begin position="12"/>
        <end position="388"/>
    </location>
</feature>
<feature type="transmembrane region" description="Helical" evidence="6">
    <location>
        <begin position="12"/>
        <end position="35"/>
    </location>
</feature>
<evidence type="ECO:0000256" key="4">
    <source>
        <dbReference type="ARBA" id="ARBA00022989"/>
    </source>
</evidence>
<evidence type="ECO:0000256" key="6">
    <source>
        <dbReference type="SAM" id="Phobius"/>
    </source>
</evidence>
<keyword evidence="3 6" id="KW-0812">Transmembrane</keyword>
<evidence type="ECO:0000256" key="3">
    <source>
        <dbReference type="ARBA" id="ARBA00022692"/>
    </source>
</evidence>
<comment type="subcellular location">
    <subcellularLocation>
        <location evidence="1">Cell membrane</location>
        <topology evidence="1">Multi-pass membrane protein</topology>
    </subcellularLocation>
</comment>
<keyword evidence="4 6" id="KW-1133">Transmembrane helix</keyword>
<dbReference type="Gene3D" id="1.20.1250.20">
    <property type="entry name" value="MFS general substrate transporter like domains"/>
    <property type="match status" value="2"/>
</dbReference>
<keyword evidence="5 6" id="KW-0472">Membrane</keyword>
<sequence>MNSKKEPLWTRNFITIAIVNFIIIMIFYLLIVTIAPYAVKELHASTAQAGLISGIYIVGALIGRLITGRVIQNVGSKKILKIGLALFVCTLLLYLIPAGISALLVIRLVNGIAVGIASTATGTIIAQILPATRKGEGIGYYSMSSTLATAIGPFVGLMLAQHISYFVIFLICCAFGVIAFLAALTTSIATPSKKPTASTKKGFHIGDFIDLKALPIGILIMLFALGYAGILSFINFFAEERDVVAASSLFFFVYAVALLITRPFTGRIMDAKGANIIMYPGIVLFAVGLLLLSTAHSSFTLLLAGAIIGIGYGNVASSFQALAIKVTSPENMGLATSTYFIGLDVGLGFGPYLLGYLEPIIGYGSMYIGLGIFIFAFLILYYILHGRKDHLYVG</sequence>